<dbReference type="SMART" id="SM00487">
    <property type="entry name" value="DEXDc"/>
    <property type="match status" value="1"/>
</dbReference>
<evidence type="ECO:0000256" key="2">
    <source>
        <dbReference type="ARBA" id="ARBA00022741"/>
    </source>
</evidence>
<keyword evidence="4" id="KW-0347">Helicase</keyword>
<dbReference type="InterPro" id="IPR000330">
    <property type="entry name" value="SNF2_N"/>
</dbReference>
<feature type="compositionally biased region" description="Polar residues" evidence="7">
    <location>
        <begin position="254"/>
        <end position="266"/>
    </location>
</feature>
<evidence type="ECO:0000256" key="3">
    <source>
        <dbReference type="ARBA" id="ARBA00022801"/>
    </source>
</evidence>
<evidence type="ECO:0000259" key="9">
    <source>
        <dbReference type="PROSITE" id="PS51194"/>
    </source>
</evidence>
<dbReference type="Gene3D" id="3.40.50.10810">
    <property type="entry name" value="Tandem AAA-ATPase domain"/>
    <property type="match status" value="1"/>
</dbReference>
<dbReference type="GO" id="GO:0003712">
    <property type="term" value="F:transcription coregulator activity"/>
    <property type="evidence" value="ECO:0000318"/>
    <property type="project" value="GO_Central"/>
</dbReference>
<dbReference type="RefSeq" id="XP_008678889.1">
    <property type="nucleotide sequence ID" value="XM_008680667.2"/>
</dbReference>
<dbReference type="AlphaFoldDB" id="A0A804NU26"/>
<evidence type="ECO:0008006" key="12">
    <source>
        <dbReference type="Google" id="ProtNLM"/>
    </source>
</evidence>
<reference evidence="10" key="2">
    <citation type="submission" date="2019-07" db="EMBL/GenBank/DDBJ databases">
        <authorList>
            <person name="Seetharam A."/>
            <person name="Woodhouse M."/>
            <person name="Cannon E."/>
        </authorList>
    </citation>
    <scope>NUCLEOTIDE SEQUENCE [LARGE SCALE GENOMIC DNA]</scope>
    <source>
        <strain evidence="10">cv. B73</strain>
    </source>
</reference>
<feature type="compositionally biased region" description="Acidic residues" evidence="7">
    <location>
        <begin position="287"/>
        <end position="298"/>
    </location>
</feature>
<feature type="region of interest" description="Disordered" evidence="7">
    <location>
        <begin position="61"/>
        <end position="96"/>
    </location>
</feature>
<dbReference type="Pfam" id="PF00271">
    <property type="entry name" value="Helicase_C"/>
    <property type="match status" value="1"/>
</dbReference>
<dbReference type="EnsemblPlants" id="Zm00001eb186260_T001">
    <property type="protein sequence ID" value="Zm00001eb186260_P001"/>
    <property type="gene ID" value="Zm00001eb186260"/>
</dbReference>
<dbReference type="GO" id="GO:0005524">
    <property type="term" value="F:ATP binding"/>
    <property type="evidence" value="ECO:0007669"/>
    <property type="project" value="UniProtKB-KW"/>
</dbReference>
<name>A0A804NU26_MAIZE</name>
<comment type="subcellular location">
    <subcellularLocation>
        <location evidence="1">Nucleus</location>
    </subcellularLocation>
</comment>
<dbReference type="PANTHER" id="PTHR45821:SF5">
    <property type="entry name" value="SNF2 DOMAIN-CONTAINING PROTEIN CLASSY 4"/>
    <property type="match status" value="1"/>
</dbReference>
<dbReference type="PROSITE" id="PS51192">
    <property type="entry name" value="HELICASE_ATP_BIND_1"/>
    <property type="match status" value="1"/>
</dbReference>
<evidence type="ECO:0000256" key="7">
    <source>
        <dbReference type="SAM" id="MobiDB-lite"/>
    </source>
</evidence>
<dbReference type="SUPFAM" id="SSF52540">
    <property type="entry name" value="P-loop containing nucleoside triphosphate hydrolases"/>
    <property type="match status" value="2"/>
</dbReference>
<dbReference type="CDD" id="cd18793">
    <property type="entry name" value="SF2_C_SNF"/>
    <property type="match status" value="1"/>
</dbReference>
<feature type="compositionally biased region" description="Polar residues" evidence="7">
    <location>
        <begin position="395"/>
        <end position="407"/>
    </location>
</feature>
<keyword evidence="6" id="KW-0539">Nucleus</keyword>
<evidence type="ECO:0000313" key="11">
    <source>
        <dbReference type="Proteomes" id="UP000007305"/>
    </source>
</evidence>
<dbReference type="InterPro" id="IPR014001">
    <property type="entry name" value="Helicase_ATP-bd"/>
</dbReference>
<dbReference type="InterPro" id="IPR001650">
    <property type="entry name" value="Helicase_C-like"/>
</dbReference>
<evidence type="ECO:0000259" key="8">
    <source>
        <dbReference type="PROSITE" id="PS51192"/>
    </source>
</evidence>
<organism evidence="10 11">
    <name type="scientific">Zea mays</name>
    <name type="common">Maize</name>
    <dbReference type="NCBI Taxonomy" id="4577"/>
    <lineage>
        <taxon>Eukaryota</taxon>
        <taxon>Viridiplantae</taxon>
        <taxon>Streptophyta</taxon>
        <taxon>Embryophyta</taxon>
        <taxon>Tracheophyta</taxon>
        <taxon>Spermatophyta</taxon>
        <taxon>Magnoliopsida</taxon>
        <taxon>Liliopsida</taxon>
        <taxon>Poales</taxon>
        <taxon>Poaceae</taxon>
        <taxon>PACMAD clade</taxon>
        <taxon>Panicoideae</taxon>
        <taxon>Andropogonodae</taxon>
        <taxon>Andropogoneae</taxon>
        <taxon>Tripsacinae</taxon>
        <taxon>Zea</taxon>
    </lineage>
</organism>
<gene>
    <name evidence="10" type="primary">LOC103653855</name>
</gene>
<dbReference type="GO" id="GO:0004386">
    <property type="term" value="F:helicase activity"/>
    <property type="evidence" value="ECO:0007669"/>
    <property type="project" value="UniProtKB-KW"/>
</dbReference>
<feature type="compositionally biased region" description="Low complexity" evidence="7">
    <location>
        <begin position="186"/>
        <end position="196"/>
    </location>
</feature>
<proteinExistence type="predicted"/>
<dbReference type="InterPro" id="IPR044567">
    <property type="entry name" value="CLSY/DRD1"/>
</dbReference>
<sequence>MPAPPSTEAGRSRTMTRVIILLDSDKEDDGTGRQAGRELGGAAIASAGEASKLVKPEVVDDVGSNPVRPGALPTSLRVQGHRAPSSPSPVPAAVRKQPEIIAISDEDNDGSRFRRVRRVKDEASDWVLSAKAKRAMVSGVPPGSSDVKRKRKRGSSGAGDFHALDRNLSASGAGRRTSWMAEDAGSSRNVSSSELSRGGVGDRSGSTKKARGAPGKTRRGGGTRRERSTSAAPANLVGGSATVGSRIRLRSRQQGRVQCATYSARVSSEDTGEDEKHMQEQTRVEDVEFMEVDDDYDDVNVAGNVIDQESEQDEALEGRSSQDSHGYSEDKEGKDSAALSDNEEDVGGKELLEEEEEGADQEESHIIYDGEGEQEEDASEEETQELDETGEAQPFNPSNTMAGSTMRSGGDGKQVFRRRVFEGIYLPENPHRTVGKGIQGRTRSQRKCKDKKLLKRGTFSKPYNIDIPDSTSDSEEEIEPPAPQQGLLSSSEEDNMTFGKRKRRRAAINKRWDKRLSASSDEEDYGASAMDAKERPFRRLKKGLSNLQAAKEGCRNYEGSNPGHARYSGPNGGNLENMSSAQDDISFKRNVHMIRIKKRGRAAKAVYDELLDSLFSGWENHIGNPVHAEAGNSLPLVFSFGDEDAEENTENDKYQEQEDLWMECGIAFQSMNIGSNGCEEDGKEIPPVKVTSCNIGQHEFIIDEQIGVRCKHCHVVDLEIRDVLPTLGKCSAERGSAINPEFDRMLKEMLNVFEQNDVLVSNGHELPCNFGDHKAGSVWNLIPGVKETMFPHQQDAFEFMWTKLAGGTTIEQLKHTIKSDAGGGCVISHAPGTGKTRLAITFVQSYLEVFPHCSPVIIAPRGMLATWEKEFRKWKVKLPFHVLNSTEINWSEDKTLQEQAAKNGTFHRRLLTDKMDQNYRRLVKLGSWMNGTSIIGLSYSLFRKLANHEGMDGDKVRKLLLEKPNLLVLDEGHTPRNKKSLIWKVLKRVHTEKRIILSGTLFQNNFEELYNTLRLVRPKDADALHLETDESKDFWSSLRLNDITKANINEVRKKLDPIVHIHSGRFLQKSLPGLRESVVILNPLLYQKEVIASMEKTVAMGLDAEYKISLASIHPSLLASAKLSMKEESILDKPKLESLRSNPSGGVKTRFVLEIVRLCEALNERVLVFSQYLEPLSLIMEQLKERFSWAEGEEILLMSGKVLVKKRQTMMEVFNNMKSKAKVMLASTKACCEGITLVGASRVVLLDVVWNPSVGRQAIGRAYRIGQRKIVYTYNLIAEGTTEKRKYDRQAKKEHMSKLLFSNELERGGCNLPPELTFNDRVLEELTAREDLKNLFVKIYVDNQTDGSRGEMKNNTCLQS</sequence>
<keyword evidence="11" id="KW-1185">Reference proteome</keyword>
<accession>A0A804NU26</accession>
<dbReference type="GeneID" id="103653855"/>
<dbReference type="InterPro" id="IPR049730">
    <property type="entry name" value="SNF2/RAD54-like_C"/>
</dbReference>
<evidence type="ECO:0000256" key="6">
    <source>
        <dbReference type="ARBA" id="ARBA00023242"/>
    </source>
</evidence>
<dbReference type="Pfam" id="PF00176">
    <property type="entry name" value="SNF2-rel_dom"/>
    <property type="match status" value="1"/>
</dbReference>
<evidence type="ECO:0000256" key="5">
    <source>
        <dbReference type="ARBA" id="ARBA00022840"/>
    </source>
</evidence>
<dbReference type="Gramene" id="Zm00001eb186260_T001">
    <property type="protein sequence ID" value="Zm00001eb186260_P001"/>
    <property type="gene ID" value="Zm00001eb186260"/>
</dbReference>
<keyword evidence="3" id="KW-0378">Hydrolase</keyword>
<keyword evidence="5" id="KW-0067">ATP-binding</keyword>
<feature type="compositionally biased region" description="Basic residues" evidence="7">
    <location>
        <begin position="206"/>
        <end position="222"/>
    </location>
</feature>
<protein>
    <recommendedName>
        <fullName evidence="12">SNF2 domain-containing protein CLASSY 3</fullName>
    </recommendedName>
</protein>
<reference evidence="11" key="1">
    <citation type="journal article" date="2009" name="Science">
        <title>The B73 maize genome: complexity, diversity, and dynamics.</title>
        <authorList>
            <person name="Schnable P.S."/>
            <person name="Ware D."/>
            <person name="Fulton R.S."/>
            <person name="Stein J.C."/>
            <person name="Wei F."/>
            <person name="Pasternak S."/>
            <person name="Liang C."/>
            <person name="Zhang J."/>
            <person name="Fulton L."/>
            <person name="Graves T.A."/>
            <person name="Minx P."/>
            <person name="Reily A.D."/>
            <person name="Courtney L."/>
            <person name="Kruchowski S.S."/>
            <person name="Tomlinson C."/>
            <person name="Strong C."/>
            <person name="Delehaunty K."/>
            <person name="Fronick C."/>
            <person name="Courtney B."/>
            <person name="Rock S.M."/>
            <person name="Belter E."/>
            <person name="Du F."/>
            <person name="Kim K."/>
            <person name="Abbott R.M."/>
            <person name="Cotton M."/>
            <person name="Levy A."/>
            <person name="Marchetto P."/>
            <person name="Ochoa K."/>
            <person name="Jackson S.M."/>
            <person name="Gillam B."/>
            <person name="Chen W."/>
            <person name="Yan L."/>
            <person name="Higginbotham J."/>
            <person name="Cardenas M."/>
            <person name="Waligorski J."/>
            <person name="Applebaum E."/>
            <person name="Phelps L."/>
            <person name="Falcone J."/>
            <person name="Kanchi K."/>
            <person name="Thane T."/>
            <person name="Scimone A."/>
            <person name="Thane N."/>
            <person name="Henke J."/>
            <person name="Wang T."/>
            <person name="Ruppert J."/>
            <person name="Shah N."/>
            <person name="Rotter K."/>
            <person name="Hodges J."/>
            <person name="Ingenthron E."/>
            <person name="Cordes M."/>
            <person name="Kohlberg S."/>
            <person name="Sgro J."/>
            <person name="Delgado B."/>
            <person name="Mead K."/>
            <person name="Chinwalla A."/>
            <person name="Leonard S."/>
            <person name="Crouse K."/>
            <person name="Collura K."/>
            <person name="Kudrna D."/>
            <person name="Currie J."/>
            <person name="He R."/>
            <person name="Angelova A."/>
            <person name="Rajasekar S."/>
            <person name="Mueller T."/>
            <person name="Lomeli R."/>
            <person name="Scara G."/>
            <person name="Ko A."/>
            <person name="Delaney K."/>
            <person name="Wissotski M."/>
            <person name="Lopez G."/>
            <person name="Campos D."/>
            <person name="Braidotti M."/>
            <person name="Ashley E."/>
            <person name="Golser W."/>
            <person name="Kim H."/>
            <person name="Lee S."/>
            <person name="Lin J."/>
            <person name="Dujmic Z."/>
            <person name="Kim W."/>
            <person name="Talag J."/>
            <person name="Zuccolo A."/>
            <person name="Fan C."/>
            <person name="Sebastian A."/>
            <person name="Kramer M."/>
            <person name="Spiegel L."/>
            <person name="Nascimento L."/>
            <person name="Zutavern T."/>
            <person name="Miller B."/>
            <person name="Ambroise C."/>
            <person name="Muller S."/>
            <person name="Spooner W."/>
            <person name="Narechania A."/>
            <person name="Ren L."/>
            <person name="Wei S."/>
            <person name="Kumari S."/>
            <person name="Faga B."/>
            <person name="Levy M.J."/>
            <person name="McMahan L."/>
            <person name="Van Buren P."/>
            <person name="Vaughn M.W."/>
            <person name="Ying K."/>
            <person name="Yeh C.-T."/>
            <person name="Emrich S.J."/>
            <person name="Jia Y."/>
            <person name="Kalyanaraman A."/>
            <person name="Hsia A.-P."/>
            <person name="Barbazuk W.B."/>
            <person name="Baucom R.S."/>
            <person name="Brutnell T.P."/>
            <person name="Carpita N.C."/>
            <person name="Chaparro C."/>
            <person name="Chia J.-M."/>
            <person name="Deragon J.-M."/>
            <person name="Estill J.C."/>
            <person name="Fu Y."/>
            <person name="Jeddeloh J.A."/>
            <person name="Han Y."/>
            <person name="Lee H."/>
            <person name="Li P."/>
            <person name="Lisch D.R."/>
            <person name="Liu S."/>
            <person name="Liu Z."/>
            <person name="Nagel D.H."/>
            <person name="McCann M.C."/>
            <person name="SanMiguel P."/>
            <person name="Myers A.M."/>
            <person name="Nettleton D."/>
            <person name="Nguyen J."/>
            <person name="Penning B.W."/>
            <person name="Ponnala L."/>
            <person name="Schneider K.L."/>
            <person name="Schwartz D.C."/>
            <person name="Sharma A."/>
            <person name="Soderlund C."/>
            <person name="Springer N.M."/>
            <person name="Sun Q."/>
            <person name="Wang H."/>
            <person name="Waterman M."/>
            <person name="Westerman R."/>
            <person name="Wolfgruber T.K."/>
            <person name="Yang L."/>
            <person name="Yu Y."/>
            <person name="Zhang L."/>
            <person name="Zhou S."/>
            <person name="Zhu Q."/>
            <person name="Bennetzen J.L."/>
            <person name="Dawe R.K."/>
            <person name="Jiang J."/>
            <person name="Jiang N."/>
            <person name="Presting G.G."/>
            <person name="Wessler S.R."/>
            <person name="Aluru S."/>
            <person name="Martienssen R.A."/>
            <person name="Clifton S.W."/>
            <person name="McCombie W.R."/>
            <person name="Wing R.A."/>
            <person name="Wilson R.K."/>
        </authorList>
    </citation>
    <scope>NUCLEOTIDE SEQUENCE [LARGE SCALE GENOMIC DNA]</scope>
    <source>
        <strain evidence="11">cv. B73</strain>
    </source>
</reference>
<reference evidence="10" key="3">
    <citation type="submission" date="2021-05" db="UniProtKB">
        <authorList>
            <consortium name="EnsemblPlants"/>
        </authorList>
    </citation>
    <scope>IDENTIFICATION</scope>
    <source>
        <strain evidence="10">cv. B73</strain>
    </source>
</reference>
<dbReference type="GO" id="GO:0140658">
    <property type="term" value="F:ATP-dependent chromatin remodeler activity"/>
    <property type="evidence" value="ECO:0000318"/>
    <property type="project" value="GO_Central"/>
</dbReference>
<dbReference type="InterPro" id="IPR027417">
    <property type="entry name" value="P-loop_NTPase"/>
</dbReference>
<feature type="domain" description="Helicase C-terminal" evidence="9">
    <location>
        <begin position="1154"/>
        <end position="1313"/>
    </location>
</feature>
<evidence type="ECO:0000256" key="1">
    <source>
        <dbReference type="ARBA" id="ARBA00004123"/>
    </source>
</evidence>
<feature type="region of interest" description="Disordered" evidence="7">
    <location>
        <begin position="134"/>
        <end position="506"/>
    </location>
</feature>
<keyword evidence="2" id="KW-0547">Nucleotide-binding</keyword>
<dbReference type="Gene3D" id="3.40.50.300">
    <property type="entry name" value="P-loop containing nucleotide triphosphate hydrolases"/>
    <property type="match status" value="1"/>
</dbReference>
<dbReference type="OrthoDB" id="686797at2759"/>
<dbReference type="GO" id="GO:0016787">
    <property type="term" value="F:hydrolase activity"/>
    <property type="evidence" value="ECO:0007669"/>
    <property type="project" value="UniProtKB-KW"/>
</dbReference>
<dbReference type="GO" id="GO:0080188">
    <property type="term" value="P:gene silencing by siRNA-directed DNA methylation"/>
    <property type="evidence" value="ECO:0007669"/>
    <property type="project" value="InterPro"/>
</dbReference>
<dbReference type="InterPro" id="IPR038718">
    <property type="entry name" value="SNF2-like_sf"/>
</dbReference>
<feature type="compositionally biased region" description="Basic and acidic residues" evidence="7">
    <location>
        <begin position="274"/>
        <end position="286"/>
    </location>
</feature>
<dbReference type="InParanoid" id="A0A804NU26"/>
<evidence type="ECO:0000313" key="10">
    <source>
        <dbReference type="EnsemblPlants" id="Zm00001eb186260_P001"/>
    </source>
</evidence>
<feature type="domain" description="Helicase ATP-binding" evidence="8">
    <location>
        <begin position="816"/>
        <end position="1019"/>
    </location>
</feature>
<dbReference type="PROSITE" id="PS51194">
    <property type="entry name" value="HELICASE_CTER"/>
    <property type="match status" value="1"/>
</dbReference>
<dbReference type="Proteomes" id="UP000007305">
    <property type="component" value="Chromosome 4"/>
</dbReference>
<feature type="compositionally biased region" description="Acidic residues" evidence="7">
    <location>
        <begin position="370"/>
        <end position="390"/>
    </location>
</feature>
<feature type="compositionally biased region" description="Basic residues" evidence="7">
    <location>
        <begin position="443"/>
        <end position="455"/>
    </location>
</feature>
<dbReference type="KEGG" id="zma:103653855"/>
<dbReference type="FunCoup" id="A0A804NU26">
    <property type="interactions" value="258"/>
</dbReference>
<evidence type="ECO:0000256" key="4">
    <source>
        <dbReference type="ARBA" id="ARBA00022806"/>
    </source>
</evidence>
<dbReference type="GO" id="GO:0005634">
    <property type="term" value="C:nucleus"/>
    <property type="evidence" value="ECO:0000318"/>
    <property type="project" value="GO_Central"/>
</dbReference>
<dbReference type="PANTHER" id="PTHR45821">
    <property type="entry name" value="SNF2 DOMAIN-CONTAINING PROTEIN CLASSY 2-RELATED"/>
    <property type="match status" value="1"/>
</dbReference>
<dbReference type="GO" id="GO:0006325">
    <property type="term" value="P:chromatin organization"/>
    <property type="evidence" value="ECO:0000318"/>
    <property type="project" value="GO_Central"/>
</dbReference>
<feature type="compositionally biased region" description="Basic and acidic residues" evidence="7">
    <location>
        <begin position="316"/>
        <end position="335"/>
    </location>
</feature>
<feature type="compositionally biased region" description="Acidic residues" evidence="7">
    <location>
        <begin position="352"/>
        <end position="361"/>
    </location>
</feature>
<dbReference type="SMART" id="SM00490">
    <property type="entry name" value="HELICc"/>
    <property type="match status" value="1"/>
</dbReference>